<dbReference type="EMBL" id="AP024238">
    <property type="protein sequence ID" value="BCO29583.1"/>
    <property type="molecule type" value="Genomic_DNA"/>
</dbReference>
<name>A0ABM7MTR7_9BURK</name>
<organism evidence="1 2">
    <name type="scientific">Rhodoferax lithotrophicus</name>
    <dbReference type="NCBI Taxonomy" id="2798804"/>
    <lineage>
        <taxon>Bacteria</taxon>
        <taxon>Pseudomonadati</taxon>
        <taxon>Pseudomonadota</taxon>
        <taxon>Betaproteobacteria</taxon>
        <taxon>Burkholderiales</taxon>
        <taxon>Comamonadaceae</taxon>
        <taxon>Rhodoferax</taxon>
    </lineage>
</organism>
<reference evidence="1 2" key="1">
    <citation type="journal article" date="2021" name="Microbiol. Spectr.">
        <title>A Single Bacterium Capable of Oxidation and Reduction of Iron at Circumneutral pH.</title>
        <authorList>
            <person name="Kato S."/>
            <person name="Ohkuma M."/>
        </authorList>
    </citation>
    <scope>NUCLEOTIDE SEQUENCE [LARGE SCALE GENOMIC DNA]</scope>
    <source>
        <strain evidence="1 2">MIZ03</strain>
    </source>
</reference>
<evidence type="ECO:0000313" key="2">
    <source>
        <dbReference type="Proteomes" id="UP000824366"/>
    </source>
</evidence>
<dbReference type="Proteomes" id="UP000824366">
    <property type="component" value="Chromosome"/>
</dbReference>
<keyword evidence="2" id="KW-1185">Reference proteome</keyword>
<gene>
    <name evidence="1" type="ORF">MIZ03_4506</name>
</gene>
<sequence length="46" mass="5118">MIGDRDEHCITYAVSCKAGCPSDGQSGFFVYGKTMPSLQKLNWNNF</sequence>
<accession>A0ABM7MTR7</accession>
<proteinExistence type="predicted"/>
<protein>
    <submittedName>
        <fullName evidence="1">Uncharacterized protein</fullName>
    </submittedName>
</protein>
<evidence type="ECO:0000313" key="1">
    <source>
        <dbReference type="EMBL" id="BCO29583.1"/>
    </source>
</evidence>